<evidence type="ECO:0000259" key="8">
    <source>
        <dbReference type="Pfam" id="PF20684"/>
    </source>
</evidence>
<feature type="transmembrane region" description="Helical" evidence="7">
    <location>
        <begin position="47"/>
        <end position="68"/>
    </location>
</feature>
<evidence type="ECO:0000313" key="9">
    <source>
        <dbReference type="EMBL" id="KAI1864214.1"/>
    </source>
</evidence>
<protein>
    <recommendedName>
        <fullName evidence="8">Rhodopsin domain-containing protein</fullName>
    </recommendedName>
</protein>
<proteinExistence type="inferred from homology"/>
<sequence>MPMGEVDQSFINEVWILYAVGVVILVLRFVVRIKAVGLGGLQGDDYFSVLVLGLFTVDAAMVDLVYYAGTNVEASAVLETRTLTDDEIAEYTFGSKMELVAWYSYTALIWALKGTMLCFFRRLTDGLWQYRLVKWLMYACGASYFVVVMTVTFGCFPTQNNWQVVPDPGLQCTFKRQNFLVTVVFNVMTDAAILFVPVPLLWALQIPLRKKLVIGLLLCSGLFVITAAIIRVVLTLGAHPSALNVNRWGVRETIVGILTVNIPILRPMFSPTFWKTGQLSSAAGRGTTTTGTRTPGPLGGAKGPYEMTGGRTPPGRKSSFGGSEDAILNRNGSVAPSVKSGASGITVPVVYHVSREEHLAEQGLSRWNTSDNGPHTAYRRSGNVF</sequence>
<evidence type="ECO:0000256" key="4">
    <source>
        <dbReference type="ARBA" id="ARBA00023136"/>
    </source>
</evidence>
<dbReference type="PANTHER" id="PTHR33048:SF2">
    <property type="entry name" value="SRPK"/>
    <property type="match status" value="1"/>
</dbReference>
<accession>A0A9P9WH93</accession>
<reference evidence="9" key="1">
    <citation type="submission" date="2021-03" db="EMBL/GenBank/DDBJ databases">
        <title>Revisited historic fungal species revealed as producer of novel bioactive compounds through whole genome sequencing and comparative genomics.</title>
        <authorList>
            <person name="Vignolle G.A."/>
            <person name="Hochenegger N."/>
            <person name="Mach R.L."/>
            <person name="Mach-Aigner A.R."/>
            <person name="Javad Rahimi M."/>
            <person name="Salim K.A."/>
            <person name="Chan C.M."/>
            <person name="Lim L.B.L."/>
            <person name="Cai F."/>
            <person name="Druzhinina I.S."/>
            <person name="U'Ren J.M."/>
            <person name="Derntl C."/>
        </authorList>
    </citation>
    <scope>NUCLEOTIDE SEQUENCE</scope>
    <source>
        <strain evidence="9">TUCIM 5799</strain>
    </source>
</reference>
<evidence type="ECO:0000256" key="3">
    <source>
        <dbReference type="ARBA" id="ARBA00022989"/>
    </source>
</evidence>
<dbReference type="GO" id="GO:0016020">
    <property type="term" value="C:membrane"/>
    <property type="evidence" value="ECO:0007669"/>
    <property type="project" value="UniProtKB-SubCell"/>
</dbReference>
<keyword evidence="2 7" id="KW-0812">Transmembrane</keyword>
<evidence type="ECO:0000256" key="5">
    <source>
        <dbReference type="ARBA" id="ARBA00038359"/>
    </source>
</evidence>
<keyword evidence="10" id="KW-1185">Reference proteome</keyword>
<feature type="transmembrane region" description="Helical" evidence="7">
    <location>
        <begin position="102"/>
        <end position="123"/>
    </location>
</feature>
<comment type="caution">
    <text evidence="9">The sequence shown here is derived from an EMBL/GenBank/DDBJ whole genome shotgun (WGS) entry which is preliminary data.</text>
</comment>
<dbReference type="InterPro" id="IPR052337">
    <property type="entry name" value="SAT4-like"/>
</dbReference>
<evidence type="ECO:0000256" key="7">
    <source>
        <dbReference type="SAM" id="Phobius"/>
    </source>
</evidence>
<dbReference type="Proteomes" id="UP000829685">
    <property type="component" value="Unassembled WGS sequence"/>
</dbReference>
<keyword evidence="4 7" id="KW-0472">Membrane</keyword>
<feature type="region of interest" description="Disordered" evidence="6">
    <location>
        <begin position="280"/>
        <end position="322"/>
    </location>
</feature>
<name>A0A9P9WH93_9PEZI</name>
<evidence type="ECO:0000256" key="6">
    <source>
        <dbReference type="SAM" id="MobiDB-lite"/>
    </source>
</evidence>
<feature type="compositionally biased region" description="Low complexity" evidence="6">
    <location>
        <begin position="280"/>
        <end position="296"/>
    </location>
</feature>
<dbReference type="PANTHER" id="PTHR33048">
    <property type="entry name" value="PTH11-LIKE INTEGRAL MEMBRANE PROTEIN (AFU_ORTHOLOGUE AFUA_5G11245)"/>
    <property type="match status" value="1"/>
</dbReference>
<feature type="transmembrane region" description="Helical" evidence="7">
    <location>
        <begin position="179"/>
        <end position="202"/>
    </location>
</feature>
<dbReference type="EMBL" id="JAFIMR010000024">
    <property type="protein sequence ID" value="KAI1864214.1"/>
    <property type="molecule type" value="Genomic_DNA"/>
</dbReference>
<comment type="similarity">
    <text evidence="5">Belongs to the SAT4 family.</text>
</comment>
<dbReference type="Pfam" id="PF20684">
    <property type="entry name" value="Fung_rhodopsin"/>
    <property type="match status" value="1"/>
</dbReference>
<feature type="region of interest" description="Disordered" evidence="6">
    <location>
        <begin position="365"/>
        <end position="385"/>
    </location>
</feature>
<organism evidence="9 10">
    <name type="scientific">Neoarthrinium moseri</name>
    <dbReference type="NCBI Taxonomy" id="1658444"/>
    <lineage>
        <taxon>Eukaryota</taxon>
        <taxon>Fungi</taxon>
        <taxon>Dikarya</taxon>
        <taxon>Ascomycota</taxon>
        <taxon>Pezizomycotina</taxon>
        <taxon>Sordariomycetes</taxon>
        <taxon>Xylariomycetidae</taxon>
        <taxon>Amphisphaeriales</taxon>
        <taxon>Apiosporaceae</taxon>
        <taxon>Neoarthrinium</taxon>
    </lineage>
</organism>
<feature type="transmembrane region" description="Helical" evidence="7">
    <location>
        <begin position="135"/>
        <end position="159"/>
    </location>
</feature>
<evidence type="ECO:0000256" key="2">
    <source>
        <dbReference type="ARBA" id="ARBA00022692"/>
    </source>
</evidence>
<keyword evidence="3 7" id="KW-1133">Transmembrane helix</keyword>
<feature type="transmembrane region" description="Helical" evidence="7">
    <location>
        <begin position="15"/>
        <end position="35"/>
    </location>
</feature>
<evidence type="ECO:0000256" key="1">
    <source>
        <dbReference type="ARBA" id="ARBA00004141"/>
    </source>
</evidence>
<feature type="transmembrane region" description="Helical" evidence="7">
    <location>
        <begin position="214"/>
        <end position="236"/>
    </location>
</feature>
<evidence type="ECO:0000313" key="10">
    <source>
        <dbReference type="Proteomes" id="UP000829685"/>
    </source>
</evidence>
<comment type="subcellular location">
    <subcellularLocation>
        <location evidence="1">Membrane</location>
        <topology evidence="1">Multi-pass membrane protein</topology>
    </subcellularLocation>
</comment>
<gene>
    <name evidence="9" type="ORF">JX265_008585</name>
</gene>
<dbReference type="InterPro" id="IPR049326">
    <property type="entry name" value="Rhodopsin_dom_fungi"/>
</dbReference>
<dbReference type="AlphaFoldDB" id="A0A9P9WH93"/>
<feature type="domain" description="Rhodopsin" evidence="8">
    <location>
        <begin position="27"/>
        <end position="270"/>
    </location>
</feature>